<name>A0A8S1ETV6_9PELO</name>
<evidence type="ECO:0000256" key="1">
    <source>
        <dbReference type="ARBA" id="ARBA00007381"/>
    </source>
</evidence>
<dbReference type="CDD" id="cd10230">
    <property type="entry name" value="ASKHA_NBD_HSP70_HYOU1"/>
    <property type="match status" value="1"/>
</dbReference>
<feature type="region of interest" description="Disordered" evidence="4">
    <location>
        <begin position="892"/>
        <end position="937"/>
    </location>
</feature>
<dbReference type="Gene3D" id="3.30.30.30">
    <property type="match status" value="1"/>
</dbReference>
<dbReference type="InterPro" id="IPR043129">
    <property type="entry name" value="ATPase_NBD"/>
</dbReference>
<comment type="caution">
    <text evidence="6">The sequence shown here is derived from an EMBL/GenBank/DDBJ whole genome shotgun (WGS) entry which is preliminary data.</text>
</comment>
<dbReference type="PANTHER" id="PTHR45639">
    <property type="entry name" value="HSC70CB, ISOFORM G-RELATED"/>
    <property type="match status" value="1"/>
</dbReference>
<dbReference type="PRINTS" id="PR00301">
    <property type="entry name" value="HEATSHOCK70"/>
</dbReference>
<sequence>MRILAPFIGLLLCLNFQFADAALAAMTVDLGTQFIKIGIVKPGIPMDIVLNPESRRKTPNVVLIRDGQRTFGDAAISFQGRFPQFVVGNLNDLVAKSTNHPSYELFAKRNPFYDYEDSKKNSSSVDFKFGKDSYNVETLLAMILADAKKFTEEYAQIPQILDVVISVPVYFTPVERLAVTRAAEMAGLTVLQLINDGTAAALSHGIFRRKEITEKPQRLMVYDMGAAKTTATLVEFKMVKEKYEKQPKMTVLGVGYDRTLGGQEMTYRLREHLIDLFEKKHKLKKAVRSDKRAIAKFAKEADRLKQVLSANTEHYASISLEDIDERLRVTRDEFNALIKDLEPRIGEPIEQALRMAQIPIEEVDQFVLMGAGTRVPKVQEVIQKVLGSKEIGKFLNTDEAIAMGALFQAAHLSKGFKVKPFNVEEKLLFPVEVHFVSKTKDEQTGEISQKSIQKTLFAANSIYPTNTKTVSLTSYEEDFSISLKYGTIEQLTKKQIQEIGSLLDDFVNINVNGLTSALANRSVEETEFKGVKISFQLDASGIVRIKKAEAVIEKKAGIVGSIASSISGLFSSKTEEGDPNETAPEETENENAEKEREKPKEPVKEEAKEEAKESPEKQEAKNTTETEGTKDEKTVNGTEAAQNVTENPVKKDQPSIIRLQIDAKFPTGYVPNQYDISEGKAILKAFAESEKLAAERAAIANELEAFNFEASQMLEDSEFVEYASEDEKKKLAEETTRIRAWLEDDVTNDTPTSEFRDNLLVIKNIVRSVKNRMETSKNLPAKINTLETLMNTSMTLATMGEDKEESKALFEKEDRDAFKKKLEKLGVWIEAKKAHIETKMKFDDFDVSIKDVEVKINSLNREVDRFMKKMKKVTTLDDLAKNGKVDIDEVAADAEKSKAAEEEASKKSEESKKEEKNGEAETGDSDKKADEEPKTEL</sequence>
<dbReference type="InterPro" id="IPR029048">
    <property type="entry name" value="HSP70_C_sf"/>
</dbReference>
<dbReference type="AlphaFoldDB" id="A0A8S1ETV6"/>
<comment type="similarity">
    <text evidence="1">Belongs to the heat shock protein 70 family.</text>
</comment>
<protein>
    <recommendedName>
        <fullName evidence="8">Hypoxia up-regulated protein 1</fullName>
    </recommendedName>
</protein>
<evidence type="ECO:0000313" key="7">
    <source>
        <dbReference type="Proteomes" id="UP000494206"/>
    </source>
</evidence>
<proteinExistence type="inferred from homology"/>
<accession>A0A8S1ETV6</accession>
<feature type="signal peptide" evidence="5">
    <location>
        <begin position="1"/>
        <end position="21"/>
    </location>
</feature>
<dbReference type="Gene3D" id="3.30.420.40">
    <property type="match status" value="2"/>
</dbReference>
<evidence type="ECO:0000256" key="2">
    <source>
        <dbReference type="ARBA" id="ARBA00022741"/>
    </source>
</evidence>
<keyword evidence="3" id="KW-0067">ATP-binding</keyword>
<dbReference type="SUPFAM" id="SSF53067">
    <property type="entry name" value="Actin-like ATPase domain"/>
    <property type="match status" value="2"/>
</dbReference>
<dbReference type="Gene3D" id="1.20.1270.10">
    <property type="match status" value="1"/>
</dbReference>
<dbReference type="EMBL" id="CADEPM010000004">
    <property type="protein sequence ID" value="CAB3404151.1"/>
    <property type="molecule type" value="Genomic_DNA"/>
</dbReference>
<organism evidence="6 7">
    <name type="scientific">Caenorhabditis bovis</name>
    <dbReference type="NCBI Taxonomy" id="2654633"/>
    <lineage>
        <taxon>Eukaryota</taxon>
        <taxon>Metazoa</taxon>
        <taxon>Ecdysozoa</taxon>
        <taxon>Nematoda</taxon>
        <taxon>Chromadorea</taxon>
        <taxon>Rhabditida</taxon>
        <taxon>Rhabditina</taxon>
        <taxon>Rhabditomorpha</taxon>
        <taxon>Rhabditoidea</taxon>
        <taxon>Rhabditidae</taxon>
        <taxon>Peloderinae</taxon>
        <taxon>Caenorhabditis</taxon>
    </lineage>
</organism>
<feature type="compositionally biased region" description="Polar residues" evidence="4">
    <location>
        <begin position="635"/>
        <end position="646"/>
    </location>
</feature>
<evidence type="ECO:0000256" key="4">
    <source>
        <dbReference type="SAM" id="MobiDB-lite"/>
    </source>
</evidence>
<gene>
    <name evidence="6" type="ORF">CBOVIS_LOCUS6532</name>
</gene>
<keyword evidence="7" id="KW-1185">Reference proteome</keyword>
<evidence type="ECO:0000256" key="5">
    <source>
        <dbReference type="SAM" id="SignalP"/>
    </source>
</evidence>
<keyword evidence="2" id="KW-0547">Nucleotide-binding</keyword>
<feature type="compositionally biased region" description="Acidic residues" evidence="4">
    <location>
        <begin position="577"/>
        <end position="590"/>
    </location>
</feature>
<feature type="chain" id="PRO_5035822628" description="Hypoxia up-regulated protein 1" evidence="5">
    <location>
        <begin position="22"/>
        <end position="937"/>
    </location>
</feature>
<feature type="compositionally biased region" description="Basic and acidic residues" evidence="4">
    <location>
        <begin position="591"/>
        <end position="634"/>
    </location>
</feature>
<keyword evidence="5" id="KW-0732">Signal</keyword>
<dbReference type="GO" id="GO:0140662">
    <property type="term" value="F:ATP-dependent protein folding chaperone"/>
    <property type="evidence" value="ECO:0007669"/>
    <property type="project" value="InterPro"/>
</dbReference>
<dbReference type="InterPro" id="IPR013126">
    <property type="entry name" value="Hsp_70_fam"/>
</dbReference>
<dbReference type="PANTHER" id="PTHR45639:SF9">
    <property type="entry name" value="HYPOXIA UP-REGULATED PROTEIN 1"/>
    <property type="match status" value="1"/>
</dbReference>
<dbReference type="Proteomes" id="UP000494206">
    <property type="component" value="Unassembled WGS sequence"/>
</dbReference>
<dbReference type="GO" id="GO:0034663">
    <property type="term" value="C:endoplasmic reticulum chaperone complex"/>
    <property type="evidence" value="ECO:0007669"/>
    <property type="project" value="TreeGrafter"/>
</dbReference>
<evidence type="ECO:0000256" key="3">
    <source>
        <dbReference type="ARBA" id="ARBA00022840"/>
    </source>
</evidence>
<evidence type="ECO:0000313" key="6">
    <source>
        <dbReference type="EMBL" id="CAB3404151.1"/>
    </source>
</evidence>
<dbReference type="GO" id="GO:0030968">
    <property type="term" value="P:endoplasmic reticulum unfolded protein response"/>
    <property type="evidence" value="ECO:0007669"/>
    <property type="project" value="TreeGrafter"/>
</dbReference>
<dbReference type="Pfam" id="PF00012">
    <property type="entry name" value="HSP70"/>
    <property type="match status" value="1"/>
</dbReference>
<reference evidence="6 7" key="1">
    <citation type="submission" date="2020-04" db="EMBL/GenBank/DDBJ databases">
        <authorList>
            <person name="Laetsch R D."/>
            <person name="Stevens L."/>
            <person name="Kumar S."/>
            <person name="Blaxter L. M."/>
        </authorList>
    </citation>
    <scope>NUCLEOTIDE SEQUENCE [LARGE SCALE GENOMIC DNA]</scope>
</reference>
<dbReference type="InterPro" id="IPR029047">
    <property type="entry name" value="HSP70_peptide-bd_sf"/>
</dbReference>
<evidence type="ECO:0008006" key="8">
    <source>
        <dbReference type="Google" id="ProtNLM"/>
    </source>
</evidence>
<dbReference type="OrthoDB" id="10262720at2759"/>
<feature type="region of interest" description="Disordered" evidence="4">
    <location>
        <begin position="570"/>
        <end position="652"/>
    </location>
</feature>
<dbReference type="Gene3D" id="2.60.34.10">
    <property type="entry name" value="Substrate Binding Domain Of DNAk, Chain A, domain 1"/>
    <property type="match status" value="1"/>
</dbReference>
<dbReference type="GO" id="GO:0005524">
    <property type="term" value="F:ATP binding"/>
    <property type="evidence" value="ECO:0007669"/>
    <property type="project" value="UniProtKB-KW"/>
</dbReference>
<dbReference type="SUPFAM" id="SSF100934">
    <property type="entry name" value="Heat shock protein 70kD (HSP70), C-terminal subdomain"/>
    <property type="match status" value="1"/>
</dbReference>
<dbReference type="Gene3D" id="3.90.640.10">
    <property type="entry name" value="Actin, Chain A, domain 4"/>
    <property type="match status" value="1"/>
</dbReference>